<gene>
    <name evidence="4" type="ORF">SAMN05216267_102653</name>
</gene>
<dbReference type="Pfam" id="PF11350">
    <property type="entry name" value="DUF3152"/>
    <property type="match status" value="1"/>
</dbReference>
<evidence type="ECO:0000256" key="2">
    <source>
        <dbReference type="SAM" id="Phobius"/>
    </source>
</evidence>
<name>A0A1H8PNR1_9ACTN</name>
<evidence type="ECO:0000259" key="3">
    <source>
        <dbReference type="Pfam" id="PF11350"/>
    </source>
</evidence>
<proteinExistence type="predicted"/>
<keyword evidence="2" id="KW-1133">Transmembrane helix</keyword>
<sequence>MSLRPLGGVLVADRRRQRSRGRSTRRAAIAAFIAACVVALCCGVGYAAWDSRHGGSAAALEDGMSAATTPPAGASDVEGSLPGTATATTPTPTRTTPSPTPTPTKTAPPKVPNSGSGTFTTARANGTASGQGRIRRYKVQVEGGIDLSSSAAAQEIAQILANPRGWTADGHDGFQLVSSGYADFVIKIATPNTVDAICGQAGLLTHGEVNCDVGATVVVNLKRWMLGSPEFSGPIGEYRALIINHEVGHRIGHGHEACPGPGKLAPVMMQQIKGLHGCIANAWPYDSAGHYIQGPPTA</sequence>
<dbReference type="SUPFAM" id="SSF55486">
    <property type="entry name" value="Metalloproteases ('zincins'), catalytic domain"/>
    <property type="match status" value="1"/>
</dbReference>
<organism evidence="4 5">
    <name type="scientific">Actinacidiphila rubida</name>
    <dbReference type="NCBI Taxonomy" id="310780"/>
    <lineage>
        <taxon>Bacteria</taxon>
        <taxon>Bacillati</taxon>
        <taxon>Actinomycetota</taxon>
        <taxon>Actinomycetes</taxon>
        <taxon>Kitasatosporales</taxon>
        <taxon>Streptomycetaceae</taxon>
        <taxon>Actinacidiphila</taxon>
    </lineage>
</organism>
<feature type="compositionally biased region" description="Low complexity" evidence="1">
    <location>
        <begin position="82"/>
        <end position="108"/>
    </location>
</feature>
<dbReference type="EMBL" id="FODD01000026">
    <property type="protein sequence ID" value="SEO43163.1"/>
    <property type="molecule type" value="Genomic_DNA"/>
</dbReference>
<dbReference type="AlphaFoldDB" id="A0A1H8PNR1"/>
<dbReference type="OrthoDB" id="9779865at2"/>
<evidence type="ECO:0000313" key="5">
    <source>
        <dbReference type="Proteomes" id="UP000181951"/>
    </source>
</evidence>
<evidence type="ECO:0000256" key="1">
    <source>
        <dbReference type="SAM" id="MobiDB-lite"/>
    </source>
</evidence>
<keyword evidence="2" id="KW-0812">Transmembrane</keyword>
<keyword evidence="5" id="KW-1185">Reference proteome</keyword>
<keyword evidence="2" id="KW-0472">Membrane</keyword>
<feature type="domain" description="DUF3152" evidence="3">
    <location>
        <begin position="110"/>
        <end position="275"/>
    </location>
</feature>
<protein>
    <recommendedName>
        <fullName evidence="3">DUF3152 domain-containing protein</fullName>
    </recommendedName>
</protein>
<accession>A0A1H8PNR1</accession>
<evidence type="ECO:0000313" key="4">
    <source>
        <dbReference type="EMBL" id="SEO43163.1"/>
    </source>
</evidence>
<dbReference type="InterPro" id="IPR022603">
    <property type="entry name" value="DUF3152"/>
</dbReference>
<feature type="region of interest" description="Disordered" evidence="1">
    <location>
        <begin position="66"/>
        <end position="131"/>
    </location>
</feature>
<reference evidence="4 5" key="1">
    <citation type="submission" date="2016-10" db="EMBL/GenBank/DDBJ databases">
        <authorList>
            <person name="de Groot N.N."/>
        </authorList>
    </citation>
    <scope>NUCLEOTIDE SEQUENCE [LARGE SCALE GENOMIC DNA]</scope>
    <source>
        <strain evidence="4 5">CGMCC 4.2026</strain>
    </source>
</reference>
<feature type="compositionally biased region" description="Polar residues" evidence="1">
    <location>
        <begin position="113"/>
        <end position="130"/>
    </location>
</feature>
<dbReference type="RefSeq" id="WP_075017580.1">
    <property type="nucleotide sequence ID" value="NZ_FODD01000026.1"/>
</dbReference>
<feature type="transmembrane region" description="Helical" evidence="2">
    <location>
        <begin position="27"/>
        <end position="49"/>
    </location>
</feature>
<dbReference type="STRING" id="310780.SAMN05216267_102653"/>
<dbReference type="Proteomes" id="UP000181951">
    <property type="component" value="Unassembled WGS sequence"/>
</dbReference>